<sequence length="562" mass="62529">MECWWSWDRQRAYNLFPGEQPHSFTLPSPLPQWPQGDGFAEGRICLGEIEVVQITQFEKIWSCKPSFGKSSTVTFYQPVDVPEGFSVLGHYCQPDEKQLSGYVLAARDSSSVQHSGSSLPPLEKPLSYTLVWTMDGSSCNGSGYIWLPNAPDGYLPTGFLVTAEPDEPDLEGIRCVRADLTESAEACSLIFTTKSIFSKKQFQVWTTRPCERGVSCKGVSIGTFFCRTNVSSDNDLSIACLKNLDSNLHAMPNLDQIHALIQEYGPTVYFHPNEVYLPSSVPWFFKNGALLYKDGNNNGIAIDSTGSNLPAGGANDGAFWLDLPDNEEKRDFVRFGNIESAELYVNVKPALGGTHTDIVMWVFCPFNGPATLKVGLMSYDMNRIGQHVSDWEHYTLRVSNFSGALWSLYFSEHSGGEWLPVNELEFINGNKPIVYSSRNGHASFPHPGSYIQGSSVLGIGAKNDCDQSKHSVDSSSRYQIIAAEYLGEGVVAEPHWLQFMREWGPTVEYGSASEVDKIINHLPFFVRLSVESLFEIFPTELYGEEGPTGPKEKDNWLGDERC</sequence>
<evidence type="ECO:0000313" key="1">
    <source>
        <dbReference type="EMBL" id="CAH9116178.1"/>
    </source>
</evidence>
<evidence type="ECO:0008006" key="3">
    <source>
        <dbReference type="Google" id="ProtNLM"/>
    </source>
</evidence>
<proteinExistence type="predicted"/>
<dbReference type="EMBL" id="CAMAPE010000070">
    <property type="protein sequence ID" value="CAH9116178.1"/>
    <property type="molecule type" value="Genomic_DNA"/>
</dbReference>
<name>A0A9P1EM04_CUSEU</name>
<dbReference type="PANTHER" id="PTHR48173">
    <property type="entry name" value="GNK2-HOMOLOGOUS DOMAIN-CONTAINING PROTEIN"/>
    <property type="match status" value="1"/>
</dbReference>
<dbReference type="Pfam" id="PF06101">
    <property type="entry name" value="Vps62"/>
    <property type="match status" value="1"/>
</dbReference>
<dbReference type="Proteomes" id="UP001152484">
    <property type="component" value="Unassembled WGS sequence"/>
</dbReference>
<comment type="caution">
    <text evidence="1">The sequence shown here is derived from an EMBL/GenBank/DDBJ whole genome shotgun (WGS) entry which is preliminary data.</text>
</comment>
<organism evidence="1 2">
    <name type="scientific">Cuscuta europaea</name>
    <name type="common">European dodder</name>
    <dbReference type="NCBI Taxonomy" id="41803"/>
    <lineage>
        <taxon>Eukaryota</taxon>
        <taxon>Viridiplantae</taxon>
        <taxon>Streptophyta</taxon>
        <taxon>Embryophyta</taxon>
        <taxon>Tracheophyta</taxon>
        <taxon>Spermatophyta</taxon>
        <taxon>Magnoliopsida</taxon>
        <taxon>eudicotyledons</taxon>
        <taxon>Gunneridae</taxon>
        <taxon>Pentapetalae</taxon>
        <taxon>asterids</taxon>
        <taxon>lamiids</taxon>
        <taxon>Solanales</taxon>
        <taxon>Convolvulaceae</taxon>
        <taxon>Cuscuteae</taxon>
        <taxon>Cuscuta</taxon>
        <taxon>Cuscuta subgen. Cuscuta</taxon>
    </lineage>
</organism>
<accession>A0A9P1EM04</accession>
<keyword evidence="2" id="KW-1185">Reference proteome</keyword>
<gene>
    <name evidence="1" type="ORF">CEURO_LOCUS21045</name>
</gene>
<dbReference type="InterPro" id="IPR009291">
    <property type="entry name" value="Vps62"/>
</dbReference>
<protein>
    <recommendedName>
        <fullName evidence="3">Vacuolar protein sorting-associated protein 62</fullName>
    </recommendedName>
</protein>
<reference evidence="1" key="1">
    <citation type="submission" date="2022-07" db="EMBL/GenBank/DDBJ databases">
        <authorList>
            <person name="Macas J."/>
            <person name="Novak P."/>
            <person name="Neumann P."/>
        </authorList>
    </citation>
    <scope>NUCLEOTIDE SEQUENCE</scope>
</reference>
<dbReference type="PANTHER" id="PTHR48173:SF2">
    <property type="entry name" value="VACUOLAR PROTEIN SORTING-ASSOCIATED PROTEIN 62"/>
    <property type="match status" value="1"/>
</dbReference>
<evidence type="ECO:0000313" key="2">
    <source>
        <dbReference type="Proteomes" id="UP001152484"/>
    </source>
</evidence>
<dbReference type="OrthoDB" id="188042at2759"/>
<dbReference type="AlphaFoldDB" id="A0A9P1EM04"/>